<sequence>MNSSVAPPPPPNKETEAGLQSDSDTERQGKEQSVWTKFSENVDLDLAYLPLLACCFVSGLTDGTIYNAYGTFVSMQTGNTIFVALGTSGYNNKPYGWARSLCSIAFFIVGSFAFSRFALRLGGRRRGIIMLSFFLQSLMVVLAAAIIQGRVIDGSYPSKRPITEVDFKELIIIALLSFQAAGQIVSSRTLKVGEVPTVVVTSMLCDLMSDPALFALGRNDKRNRRFIAFVLTLVGAICGGWISKAAGAVSPSLWTVAGIKLVIAIGWYFWKPEPDSVV</sequence>
<feature type="region of interest" description="Disordered" evidence="1">
    <location>
        <begin position="1"/>
        <end position="32"/>
    </location>
</feature>
<reference evidence="3" key="1">
    <citation type="submission" date="2023-06" db="EMBL/GenBank/DDBJ databases">
        <title>Conoideocrella luteorostrata (Hypocreales: Clavicipitaceae), a potential biocontrol fungus for elongate hemlock scale in United States Christmas tree production areas.</title>
        <authorList>
            <person name="Barrett H."/>
            <person name="Lovett B."/>
            <person name="Macias A.M."/>
            <person name="Stajich J.E."/>
            <person name="Kasson M.T."/>
        </authorList>
    </citation>
    <scope>NUCLEOTIDE SEQUENCE</scope>
    <source>
        <strain evidence="3">ARSEF 14590</strain>
    </source>
</reference>
<evidence type="ECO:0000313" key="4">
    <source>
        <dbReference type="Proteomes" id="UP001251528"/>
    </source>
</evidence>
<comment type="caution">
    <text evidence="3">The sequence shown here is derived from an EMBL/GenBank/DDBJ whole genome shotgun (WGS) entry which is preliminary data.</text>
</comment>
<dbReference type="EMBL" id="JASWJB010000511">
    <property type="protein sequence ID" value="KAK2589986.1"/>
    <property type="molecule type" value="Genomic_DNA"/>
</dbReference>
<organism evidence="3 4">
    <name type="scientific">Conoideocrella luteorostrata</name>
    <dbReference type="NCBI Taxonomy" id="1105319"/>
    <lineage>
        <taxon>Eukaryota</taxon>
        <taxon>Fungi</taxon>
        <taxon>Dikarya</taxon>
        <taxon>Ascomycota</taxon>
        <taxon>Pezizomycotina</taxon>
        <taxon>Sordariomycetes</taxon>
        <taxon>Hypocreomycetidae</taxon>
        <taxon>Hypocreales</taxon>
        <taxon>Clavicipitaceae</taxon>
        <taxon>Conoideocrella</taxon>
    </lineage>
</organism>
<accession>A0AAJ0CFW6</accession>
<evidence type="ECO:0000256" key="2">
    <source>
        <dbReference type="SAM" id="Phobius"/>
    </source>
</evidence>
<gene>
    <name evidence="3" type="ORF">QQS21_012340</name>
</gene>
<dbReference type="AlphaFoldDB" id="A0AAJ0CFW6"/>
<evidence type="ECO:0000313" key="3">
    <source>
        <dbReference type="EMBL" id="KAK2589986.1"/>
    </source>
</evidence>
<feature type="transmembrane region" description="Helical" evidence="2">
    <location>
        <begin position="252"/>
        <end position="270"/>
    </location>
</feature>
<protein>
    <recommendedName>
        <fullName evidence="5">DUF1275 domain protein</fullName>
    </recommendedName>
</protein>
<feature type="compositionally biased region" description="Pro residues" evidence="1">
    <location>
        <begin position="1"/>
        <end position="12"/>
    </location>
</feature>
<feature type="transmembrane region" description="Helical" evidence="2">
    <location>
        <begin position="97"/>
        <end position="115"/>
    </location>
</feature>
<dbReference type="Pfam" id="PF06912">
    <property type="entry name" value="DUF1275"/>
    <property type="match status" value="1"/>
</dbReference>
<name>A0AAJ0CFW6_9HYPO</name>
<evidence type="ECO:0000256" key="1">
    <source>
        <dbReference type="SAM" id="MobiDB-lite"/>
    </source>
</evidence>
<dbReference type="PANTHER" id="PTHR37488:SF7">
    <property type="entry name" value="DUF1275 DOMAIN PROTEIN"/>
    <property type="match status" value="1"/>
</dbReference>
<keyword evidence="4" id="KW-1185">Reference proteome</keyword>
<keyword evidence="2" id="KW-1133">Transmembrane helix</keyword>
<keyword evidence="2" id="KW-0472">Membrane</keyword>
<dbReference type="Proteomes" id="UP001251528">
    <property type="component" value="Unassembled WGS sequence"/>
</dbReference>
<dbReference type="InterPro" id="IPR010699">
    <property type="entry name" value="DUF1275"/>
</dbReference>
<dbReference type="PANTHER" id="PTHR37488">
    <property type="entry name" value="DUF1275 DOMAIN-CONTAINING PROTEIN"/>
    <property type="match status" value="1"/>
</dbReference>
<feature type="transmembrane region" description="Helical" evidence="2">
    <location>
        <begin position="127"/>
        <end position="147"/>
    </location>
</feature>
<feature type="transmembrane region" description="Helical" evidence="2">
    <location>
        <begin position="226"/>
        <end position="246"/>
    </location>
</feature>
<evidence type="ECO:0008006" key="5">
    <source>
        <dbReference type="Google" id="ProtNLM"/>
    </source>
</evidence>
<keyword evidence="2" id="KW-0812">Transmembrane</keyword>
<proteinExistence type="predicted"/>